<dbReference type="SMART" id="SM00387">
    <property type="entry name" value="HATPase_c"/>
    <property type="match status" value="1"/>
</dbReference>
<evidence type="ECO:0000256" key="6">
    <source>
        <dbReference type="ARBA" id="ARBA00022777"/>
    </source>
</evidence>
<dbReference type="Gene3D" id="1.20.5.1930">
    <property type="match status" value="1"/>
</dbReference>
<protein>
    <recommendedName>
        <fullName evidence="2">histidine kinase</fullName>
        <ecNumber evidence="2">2.7.13.3</ecNumber>
    </recommendedName>
</protein>
<dbReference type="InterPro" id="IPR036890">
    <property type="entry name" value="HATPase_C_sf"/>
</dbReference>
<sequence length="444" mass="48730">MVRAAEPGNISSALVRPVTQKAISRVVLAGFALVILLLLAAGLLGVRSISNIRSTTAELLEEQVRIQDLLDAVLREQRAINAIFAGFAKQPENLDRQQLLSQLEASDRDIESIAADAADEPAQALWQDLYKAVTHYSTEARGILSDESGKARPLRQMMSAHQNVLALVDKLVEVQSRRSVELKQQLEGISERLLRESSILLGAGLLLALGCAVYTVKLTVSLIRQLEWQTGELSRVSWNLLEKQETTARRFSHELHDELGQSLTAVKANLVTILDHANGGRAQVDDCLHLVDAAIVNVRELSQLLRPTILDDFGLDAGLRWLCDRFQQRTGINVEYTSTFDGRVADETETHIFRIAQEALTNVARHSKATKVEVSLANPGGQIELRIADNGRGVVPEEEQNRRGLGLVGMRARARSAGGELKVDTAPNQGVAILASFPFAERLE</sequence>
<evidence type="ECO:0000256" key="8">
    <source>
        <dbReference type="ARBA" id="ARBA00023012"/>
    </source>
</evidence>
<dbReference type="InterPro" id="IPR050482">
    <property type="entry name" value="Sensor_HK_TwoCompSys"/>
</dbReference>
<dbReference type="KEGG" id="pfer:IRI77_19160"/>
<dbReference type="AlphaFoldDB" id="A0A7S7NJY1"/>
<dbReference type="GO" id="GO:0000155">
    <property type="term" value="F:phosphorelay sensor kinase activity"/>
    <property type="evidence" value="ECO:0007669"/>
    <property type="project" value="InterPro"/>
</dbReference>
<evidence type="ECO:0000256" key="1">
    <source>
        <dbReference type="ARBA" id="ARBA00000085"/>
    </source>
</evidence>
<keyword evidence="3" id="KW-0597">Phosphoprotein</keyword>
<keyword evidence="6 11" id="KW-0418">Kinase</keyword>
<evidence type="ECO:0000256" key="4">
    <source>
        <dbReference type="ARBA" id="ARBA00022679"/>
    </source>
</evidence>
<comment type="catalytic activity">
    <reaction evidence="1">
        <text>ATP + protein L-histidine = ADP + protein N-phospho-L-histidine.</text>
        <dbReference type="EC" id="2.7.13.3"/>
    </reaction>
</comment>
<dbReference type="InterPro" id="IPR005467">
    <property type="entry name" value="His_kinase_dom"/>
</dbReference>
<dbReference type="PROSITE" id="PS50109">
    <property type="entry name" value="HIS_KIN"/>
    <property type="match status" value="1"/>
</dbReference>
<dbReference type="EMBL" id="CP063849">
    <property type="protein sequence ID" value="QOY84977.1"/>
    <property type="molecule type" value="Genomic_DNA"/>
</dbReference>
<keyword evidence="9" id="KW-0472">Membrane</keyword>
<evidence type="ECO:0000256" key="2">
    <source>
        <dbReference type="ARBA" id="ARBA00012438"/>
    </source>
</evidence>
<dbReference type="InterPro" id="IPR003594">
    <property type="entry name" value="HATPase_dom"/>
</dbReference>
<keyword evidence="12" id="KW-1185">Reference proteome</keyword>
<dbReference type="GO" id="GO:0005524">
    <property type="term" value="F:ATP binding"/>
    <property type="evidence" value="ECO:0007669"/>
    <property type="project" value="UniProtKB-KW"/>
</dbReference>
<evidence type="ECO:0000256" key="7">
    <source>
        <dbReference type="ARBA" id="ARBA00022840"/>
    </source>
</evidence>
<dbReference type="RefSeq" id="WP_194446647.1">
    <property type="nucleotide sequence ID" value="NZ_CP063849.1"/>
</dbReference>
<keyword evidence="4" id="KW-0808">Transferase</keyword>
<feature type="domain" description="Histidine kinase" evidence="10">
    <location>
        <begin position="254"/>
        <end position="441"/>
    </location>
</feature>
<reference evidence="11 12" key="1">
    <citation type="submission" date="2020-10" db="EMBL/GenBank/DDBJ databases">
        <title>Complete genome sequence of Paludibaculum fermentans P105T, a facultatively anaerobic acidobacterium capable of dissimilatory Fe(III) reduction.</title>
        <authorList>
            <person name="Dedysh S.N."/>
            <person name="Beletsky A.V."/>
            <person name="Kulichevskaya I.S."/>
            <person name="Mardanov A.V."/>
            <person name="Ravin N.V."/>
        </authorList>
    </citation>
    <scope>NUCLEOTIDE SEQUENCE [LARGE SCALE GENOMIC DNA]</scope>
    <source>
        <strain evidence="11 12">P105</strain>
    </source>
</reference>
<evidence type="ECO:0000313" key="11">
    <source>
        <dbReference type="EMBL" id="QOY84977.1"/>
    </source>
</evidence>
<evidence type="ECO:0000256" key="5">
    <source>
        <dbReference type="ARBA" id="ARBA00022741"/>
    </source>
</evidence>
<evidence type="ECO:0000313" key="12">
    <source>
        <dbReference type="Proteomes" id="UP000593892"/>
    </source>
</evidence>
<dbReference type="PANTHER" id="PTHR24421">
    <property type="entry name" value="NITRATE/NITRITE SENSOR PROTEIN NARX-RELATED"/>
    <property type="match status" value="1"/>
</dbReference>
<dbReference type="Pfam" id="PF07730">
    <property type="entry name" value="HisKA_3"/>
    <property type="match status" value="1"/>
</dbReference>
<proteinExistence type="predicted"/>
<dbReference type="Pfam" id="PF02518">
    <property type="entry name" value="HATPase_c"/>
    <property type="match status" value="1"/>
</dbReference>
<gene>
    <name evidence="11" type="ORF">IRI77_19160</name>
</gene>
<keyword evidence="8" id="KW-0902">Two-component regulatory system</keyword>
<keyword evidence="5" id="KW-0547">Nucleotide-binding</keyword>
<name>A0A7S7NJY1_PALFE</name>
<evidence type="ECO:0000256" key="3">
    <source>
        <dbReference type="ARBA" id="ARBA00022553"/>
    </source>
</evidence>
<accession>A0A7S7NJY1</accession>
<dbReference type="Gene3D" id="3.30.565.10">
    <property type="entry name" value="Histidine kinase-like ATPase, C-terminal domain"/>
    <property type="match status" value="1"/>
</dbReference>
<dbReference type="CDD" id="cd16917">
    <property type="entry name" value="HATPase_UhpB-NarQ-NarX-like"/>
    <property type="match status" value="1"/>
</dbReference>
<dbReference type="SUPFAM" id="SSF55874">
    <property type="entry name" value="ATPase domain of HSP90 chaperone/DNA topoisomerase II/histidine kinase"/>
    <property type="match status" value="1"/>
</dbReference>
<organism evidence="11 12">
    <name type="scientific">Paludibaculum fermentans</name>
    <dbReference type="NCBI Taxonomy" id="1473598"/>
    <lineage>
        <taxon>Bacteria</taxon>
        <taxon>Pseudomonadati</taxon>
        <taxon>Acidobacteriota</taxon>
        <taxon>Terriglobia</taxon>
        <taxon>Bryobacterales</taxon>
        <taxon>Bryobacteraceae</taxon>
        <taxon>Paludibaculum</taxon>
    </lineage>
</organism>
<dbReference type="PANTHER" id="PTHR24421:SF10">
    <property type="entry name" value="NITRATE_NITRITE SENSOR PROTEIN NARQ"/>
    <property type="match status" value="1"/>
</dbReference>
<dbReference type="GO" id="GO:0016020">
    <property type="term" value="C:membrane"/>
    <property type="evidence" value="ECO:0007669"/>
    <property type="project" value="InterPro"/>
</dbReference>
<feature type="transmembrane region" description="Helical" evidence="9">
    <location>
        <begin position="22"/>
        <end position="46"/>
    </location>
</feature>
<dbReference type="Proteomes" id="UP000593892">
    <property type="component" value="Chromosome"/>
</dbReference>
<keyword evidence="7" id="KW-0067">ATP-binding</keyword>
<keyword evidence="9" id="KW-1133">Transmembrane helix</keyword>
<dbReference type="EC" id="2.7.13.3" evidence="2"/>
<dbReference type="GO" id="GO:0046983">
    <property type="term" value="F:protein dimerization activity"/>
    <property type="evidence" value="ECO:0007669"/>
    <property type="project" value="InterPro"/>
</dbReference>
<evidence type="ECO:0000256" key="9">
    <source>
        <dbReference type="SAM" id="Phobius"/>
    </source>
</evidence>
<dbReference type="InterPro" id="IPR011712">
    <property type="entry name" value="Sig_transdc_His_kin_sub3_dim/P"/>
</dbReference>
<evidence type="ECO:0000259" key="10">
    <source>
        <dbReference type="PROSITE" id="PS50109"/>
    </source>
</evidence>
<keyword evidence="9" id="KW-0812">Transmembrane</keyword>